<evidence type="ECO:0000313" key="2">
    <source>
        <dbReference type="EMBL" id="EAZ88756.1"/>
    </source>
</evidence>
<evidence type="ECO:0000256" key="1">
    <source>
        <dbReference type="SAM" id="MobiDB-lite"/>
    </source>
</evidence>
<dbReference type="Proteomes" id="UP000003781">
    <property type="component" value="Unassembled WGS sequence"/>
</dbReference>
<keyword evidence="3" id="KW-1185">Reference proteome</keyword>
<evidence type="ECO:0000313" key="3">
    <source>
        <dbReference type="Proteomes" id="UP000003781"/>
    </source>
</evidence>
<proteinExistence type="predicted"/>
<feature type="compositionally biased region" description="Polar residues" evidence="1">
    <location>
        <begin position="17"/>
        <end position="27"/>
    </location>
</feature>
<comment type="caution">
    <text evidence="2">The sequence shown here is derived from an EMBL/GenBank/DDBJ whole genome shotgun (WGS) entry which is preliminary data.</text>
</comment>
<sequence length="57" mass="6666">MGRKAKLKKERKDQPKQLKNSSQNSDQFVQHLERQGYSLKKAKMAPDMPEKKINPQV</sequence>
<gene>
    <name evidence="2" type="primary">nagB</name>
    <name evidence="2" type="ORF">CY0110_27924</name>
</gene>
<organism evidence="2 3">
    <name type="scientific">Crocosphaera chwakensis CCY0110</name>
    <dbReference type="NCBI Taxonomy" id="391612"/>
    <lineage>
        <taxon>Bacteria</taxon>
        <taxon>Bacillati</taxon>
        <taxon>Cyanobacteriota</taxon>
        <taxon>Cyanophyceae</taxon>
        <taxon>Oscillatoriophycideae</taxon>
        <taxon>Chroococcales</taxon>
        <taxon>Aphanothecaceae</taxon>
        <taxon>Crocosphaera</taxon>
        <taxon>Crocosphaera chwakensis</taxon>
    </lineage>
</organism>
<dbReference type="GO" id="GO:0004342">
    <property type="term" value="F:glucosamine-6-phosphate deaminase activity"/>
    <property type="evidence" value="ECO:0007669"/>
    <property type="project" value="UniProtKB-EC"/>
</dbReference>
<accession>A3IXQ5</accession>
<name>A3IXQ5_9CHRO</name>
<dbReference type="EC" id="3.5.99.6" evidence="2"/>
<feature type="region of interest" description="Disordered" evidence="1">
    <location>
        <begin position="1"/>
        <end position="27"/>
    </location>
</feature>
<dbReference type="EMBL" id="AAXW01000068">
    <property type="protein sequence ID" value="EAZ88756.1"/>
    <property type="molecule type" value="Genomic_DNA"/>
</dbReference>
<dbReference type="eggNOG" id="ENOG5033J4U">
    <property type="taxonomic scope" value="Bacteria"/>
</dbReference>
<reference evidence="2 3" key="1">
    <citation type="submission" date="2007-03" db="EMBL/GenBank/DDBJ databases">
        <authorList>
            <person name="Stal L."/>
            <person name="Ferriera S."/>
            <person name="Johnson J."/>
            <person name="Kravitz S."/>
            <person name="Beeson K."/>
            <person name="Sutton G."/>
            <person name="Rogers Y.-H."/>
            <person name="Friedman R."/>
            <person name="Frazier M."/>
            <person name="Venter J.C."/>
        </authorList>
    </citation>
    <scope>NUCLEOTIDE SEQUENCE [LARGE SCALE GENOMIC DNA]</scope>
    <source>
        <strain evidence="2 3">CCY0110</strain>
    </source>
</reference>
<dbReference type="AlphaFoldDB" id="A3IXQ5"/>
<protein>
    <submittedName>
        <fullName evidence="2">Glucosamine-6-phosphate deaminase</fullName>
        <ecNumber evidence="2">3.5.99.6</ecNumber>
    </submittedName>
</protein>
<dbReference type="RefSeq" id="WP_008278165.1">
    <property type="nucleotide sequence ID" value="NZ_AAXW01000068.1"/>
</dbReference>
<keyword evidence="2" id="KW-0378">Hydrolase</keyword>